<evidence type="ECO:0000259" key="1">
    <source>
        <dbReference type="PROSITE" id="PS50164"/>
    </source>
</evidence>
<dbReference type="PROSITE" id="PS50164">
    <property type="entry name" value="GIY_YIG"/>
    <property type="match status" value="1"/>
</dbReference>
<evidence type="ECO:0000313" key="2">
    <source>
        <dbReference type="EMBL" id="MFD2568633.1"/>
    </source>
</evidence>
<reference evidence="3" key="1">
    <citation type="journal article" date="2019" name="Int. J. Syst. Evol. Microbiol.">
        <title>The Global Catalogue of Microorganisms (GCM) 10K type strain sequencing project: providing services to taxonomists for standard genome sequencing and annotation.</title>
        <authorList>
            <consortium name="The Broad Institute Genomics Platform"/>
            <consortium name="The Broad Institute Genome Sequencing Center for Infectious Disease"/>
            <person name="Wu L."/>
            <person name="Ma J."/>
        </authorList>
    </citation>
    <scope>NUCLEOTIDE SEQUENCE [LARGE SCALE GENOMIC DNA]</scope>
    <source>
        <strain evidence="3">KCTC 52127</strain>
    </source>
</reference>
<sequence length="81" mass="9755">MFYVYVLYSEKFSRTYTGFTNNLERRLKEHNAKRNKSTKAFVPWSIIYKEEVETRVLAREREKYLKSGIGRDFIKTIIKAP</sequence>
<proteinExistence type="predicted"/>
<protein>
    <submittedName>
        <fullName evidence="2">GIY-YIG nuclease family protein</fullName>
    </submittedName>
</protein>
<dbReference type="Proteomes" id="UP001597508">
    <property type="component" value="Unassembled WGS sequence"/>
</dbReference>
<dbReference type="RefSeq" id="WP_379667341.1">
    <property type="nucleotide sequence ID" value="NZ_JBHULH010000012.1"/>
</dbReference>
<accession>A0ABW5LX31</accession>
<feature type="domain" description="GIY-YIG" evidence="1">
    <location>
        <begin position="1"/>
        <end position="75"/>
    </location>
</feature>
<evidence type="ECO:0000313" key="3">
    <source>
        <dbReference type="Proteomes" id="UP001597508"/>
    </source>
</evidence>
<dbReference type="Gene3D" id="3.40.1440.10">
    <property type="entry name" value="GIY-YIG endonuclease"/>
    <property type="match status" value="1"/>
</dbReference>
<comment type="caution">
    <text evidence="2">The sequence shown here is derived from an EMBL/GenBank/DDBJ whole genome shotgun (WGS) entry which is preliminary data.</text>
</comment>
<dbReference type="Pfam" id="PF01541">
    <property type="entry name" value="GIY-YIG"/>
    <property type="match status" value="1"/>
</dbReference>
<dbReference type="InterPro" id="IPR035901">
    <property type="entry name" value="GIY-YIG_endonuc_sf"/>
</dbReference>
<dbReference type="SUPFAM" id="SSF82771">
    <property type="entry name" value="GIY-YIG endonuclease"/>
    <property type="match status" value="1"/>
</dbReference>
<organism evidence="2 3">
    <name type="scientific">Pseudotenacibaculum haliotis</name>
    <dbReference type="NCBI Taxonomy" id="1862138"/>
    <lineage>
        <taxon>Bacteria</taxon>
        <taxon>Pseudomonadati</taxon>
        <taxon>Bacteroidota</taxon>
        <taxon>Flavobacteriia</taxon>
        <taxon>Flavobacteriales</taxon>
        <taxon>Flavobacteriaceae</taxon>
        <taxon>Pseudotenacibaculum</taxon>
    </lineage>
</organism>
<dbReference type="InterPro" id="IPR000305">
    <property type="entry name" value="GIY-YIG_endonuc"/>
</dbReference>
<name>A0ABW5LX31_9FLAO</name>
<gene>
    <name evidence="2" type="ORF">ACFSRZ_14745</name>
</gene>
<dbReference type="EMBL" id="JBHULH010000012">
    <property type="protein sequence ID" value="MFD2568633.1"/>
    <property type="molecule type" value="Genomic_DNA"/>
</dbReference>
<keyword evidence="3" id="KW-1185">Reference proteome</keyword>
<dbReference type="CDD" id="cd10449">
    <property type="entry name" value="GIY-YIG_SLX1_like"/>
    <property type="match status" value="1"/>
</dbReference>